<dbReference type="GO" id="GO:0005829">
    <property type="term" value="C:cytosol"/>
    <property type="evidence" value="ECO:0007669"/>
    <property type="project" value="TreeGrafter"/>
</dbReference>
<feature type="active site" description="Schiff-base intermediate with substrate" evidence="9">
    <location>
        <position position="51"/>
    </location>
</feature>
<feature type="active site" description="Nucleophile" evidence="9">
    <location>
        <position position="10"/>
    </location>
</feature>
<comment type="caution">
    <text evidence="10">The sequence shown here is derived from an EMBL/GenBank/DDBJ whole genome shotgun (WGS) entry which is preliminary data.</text>
</comment>
<dbReference type="SFLD" id="SFLDS00003">
    <property type="entry name" value="Haloacid_Dehalogenase"/>
    <property type="match status" value="1"/>
</dbReference>
<evidence type="ECO:0000313" key="10">
    <source>
        <dbReference type="EMBL" id="RDY70540.1"/>
    </source>
</evidence>
<dbReference type="EC" id="3.11.1.1" evidence="8 9"/>
<evidence type="ECO:0000256" key="6">
    <source>
        <dbReference type="ARBA" id="ARBA00052005"/>
    </source>
</evidence>
<protein>
    <recommendedName>
        <fullName evidence="8 9">Phosphonoacetaldehyde hydrolase</fullName>
        <shortName evidence="9">Phosphonatase</shortName>
        <ecNumber evidence="8 9">3.11.1.1</ecNumber>
    </recommendedName>
    <alternativeName>
        <fullName evidence="9">Phosphonoacetaldehyde phosphonohydrolase</fullName>
    </alternativeName>
</protein>
<dbReference type="EMBL" id="QTLC01000044">
    <property type="protein sequence ID" value="RDY70540.1"/>
    <property type="molecule type" value="Genomic_DNA"/>
</dbReference>
<comment type="similarity">
    <text evidence="9">Belongs to the HAD-like hydrolase superfamily. PhnX family.</text>
</comment>
<dbReference type="Pfam" id="PF00702">
    <property type="entry name" value="Hydrolase"/>
    <property type="match status" value="1"/>
</dbReference>
<dbReference type="InterPro" id="IPR006439">
    <property type="entry name" value="HAD-SF_hydro_IA"/>
</dbReference>
<comment type="subunit">
    <text evidence="1 9">Homodimer.</text>
</comment>
<dbReference type="GO" id="GO:0008967">
    <property type="term" value="F:phosphoglycolate phosphatase activity"/>
    <property type="evidence" value="ECO:0007669"/>
    <property type="project" value="TreeGrafter"/>
</dbReference>
<dbReference type="NCBIfam" id="TIGR01422">
    <property type="entry name" value="phosphonatase"/>
    <property type="match status" value="1"/>
</dbReference>
<organism evidence="10 11">
    <name type="scientific">Halobacillus trueperi</name>
    <dbReference type="NCBI Taxonomy" id="156205"/>
    <lineage>
        <taxon>Bacteria</taxon>
        <taxon>Bacillati</taxon>
        <taxon>Bacillota</taxon>
        <taxon>Bacilli</taxon>
        <taxon>Bacillales</taxon>
        <taxon>Bacillaceae</taxon>
        <taxon>Halobacillus</taxon>
    </lineage>
</organism>
<accession>A0A3D8VMG0</accession>
<dbReference type="GO" id="GO:0019700">
    <property type="term" value="P:organic phosphonate catabolic process"/>
    <property type="evidence" value="ECO:0007669"/>
    <property type="project" value="InterPro"/>
</dbReference>
<evidence type="ECO:0000256" key="5">
    <source>
        <dbReference type="ARBA" id="ARBA00023270"/>
    </source>
</evidence>
<dbReference type="InterPro" id="IPR006323">
    <property type="entry name" value="Phosphonoacetald_hydro"/>
</dbReference>
<evidence type="ECO:0000256" key="7">
    <source>
        <dbReference type="ARBA" id="ARBA00056573"/>
    </source>
</evidence>
<gene>
    <name evidence="9" type="primary">phnX</name>
    <name evidence="10" type="ORF">DXT76_12285</name>
</gene>
<dbReference type="PANTHER" id="PTHR43434">
    <property type="entry name" value="PHOSPHOGLYCOLATE PHOSPHATASE"/>
    <property type="match status" value="1"/>
</dbReference>
<reference evidence="10 11" key="1">
    <citation type="submission" date="2018-08" db="EMBL/GenBank/DDBJ databases">
        <title>Genome sequence of strict halophilic Halobacillus trueperi SS1 isolated from Lunsu, a salty water body of North West Himalayas.</title>
        <authorList>
            <person name="Gupta S."/>
            <person name="Sharma P."/>
            <person name="Dev K."/>
            <person name="Baumler D."/>
            <person name="Sourirajan A."/>
        </authorList>
    </citation>
    <scope>NUCLEOTIDE SEQUENCE [LARGE SCALE GENOMIC DNA]</scope>
    <source>
        <strain evidence="10 11">SS1</strain>
    </source>
</reference>
<dbReference type="HAMAP" id="MF_01375">
    <property type="entry name" value="PhnX"/>
    <property type="match status" value="1"/>
</dbReference>
<keyword evidence="5 9" id="KW-0704">Schiff base</keyword>
<dbReference type="GO" id="GO:0006281">
    <property type="term" value="P:DNA repair"/>
    <property type="evidence" value="ECO:0007669"/>
    <property type="project" value="TreeGrafter"/>
</dbReference>
<evidence type="ECO:0000313" key="11">
    <source>
        <dbReference type="Proteomes" id="UP000257032"/>
    </source>
</evidence>
<dbReference type="CDD" id="cd02586">
    <property type="entry name" value="HAD_PHN"/>
    <property type="match status" value="1"/>
</dbReference>
<dbReference type="SUPFAM" id="SSF56784">
    <property type="entry name" value="HAD-like"/>
    <property type="match status" value="1"/>
</dbReference>
<dbReference type="InterPro" id="IPR050155">
    <property type="entry name" value="HAD-like_hydrolase_sf"/>
</dbReference>
<dbReference type="InterPro" id="IPR036412">
    <property type="entry name" value="HAD-like_sf"/>
</dbReference>
<feature type="binding site" evidence="9">
    <location>
        <position position="184"/>
    </location>
    <ligand>
        <name>Mg(2+)</name>
        <dbReference type="ChEBI" id="CHEBI:18420"/>
    </ligand>
</feature>
<evidence type="ECO:0000256" key="9">
    <source>
        <dbReference type="HAMAP-Rule" id="MF_01375"/>
    </source>
</evidence>
<dbReference type="SFLD" id="SFLDG01135">
    <property type="entry name" value="C1.5.6:_HAD__Beta-PGM__Phospha"/>
    <property type="match status" value="1"/>
</dbReference>
<comment type="catalytic activity">
    <reaction evidence="6 9">
        <text>phosphonoacetaldehyde + H2O = acetaldehyde + phosphate + H(+)</text>
        <dbReference type="Rhea" id="RHEA:18905"/>
        <dbReference type="ChEBI" id="CHEBI:15343"/>
        <dbReference type="ChEBI" id="CHEBI:15377"/>
        <dbReference type="ChEBI" id="CHEBI:15378"/>
        <dbReference type="ChEBI" id="CHEBI:43474"/>
        <dbReference type="ChEBI" id="CHEBI:58383"/>
        <dbReference type="EC" id="3.11.1.1"/>
    </reaction>
</comment>
<keyword evidence="2 9" id="KW-0479">Metal-binding</keyword>
<dbReference type="FunFam" id="1.10.150.240:FF:000006">
    <property type="entry name" value="Phosphonoacetaldehyde hydrolase"/>
    <property type="match status" value="1"/>
</dbReference>
<dbReference type="NCBIfam" id="TIGR01549">
    <property type="entry name" value="HAD-SF-IA-v1"/>
    <property type="match status" value="1"/>
</dbReference>
<evidence type="ECO:0000256" key="4">
    <source>
        <dbReference type="ARBA" id="ARBA00022842"/>
    </source>
</evidence>
<evidence type="ECO:0000256" key="8">
    <source>
        <dbReference type="ARBA" id="ARBA00066472"/>
    </source>
</evidence>
<dbReference type="RefSeq" id="WP_115894348.1">
    <property type="nucleotide sequence ID" value="NZ_QTLC01000044.1"/>
</dbReference>
<dbReference type="GO" id="GO:0050194">
    <property type="term" value="F:phosphonoacetaldehyde hydrolase activity"/>
    <property type="evidence" value="ECO:0007669"/>
    <property type="project" value="UniProtKB-UniRule"/>
</dbReference>
<evidence type="ECO:0000256" key="3">
    <source>
        <dbReference type="ARBA" id="ARBA00022801"/>
    </source>
</evidence>
<dbReference type="GO" id="GO:0000287">
    <property type="term" value="F:magnesium ion binding"/>
    <property type="evidence" value="ECO:0007669"/>
    <property type="project" value="UniProtKB-UniRule"/>
</dbReference>
<dbReference type="AlphaFoldDB" id="A0A3D8VMG0"/>
<dbReference type="Gene3D" id="3.40.50.1000">
    <property type="entry name" value="HAD superfamily/HAD-like"/>
    <property type="match status" value="1"/>
</dbReference>
<comment type="cofactor">
    <cofactor evidence="9">
        <name>Mg(2+)</name>
        <dbReference type="ChEBI" id="CHEBI:18420"/>
    </cofactor>
    <text evidence="9">Binds 1 Mg(2+) ion per subunit.</text>
</comment>
<dbReference type="SFLD" id="SFLDG01129">
    <property type="entry name" value="C1.5:_HAD__Beta-PGM__Phosphata"/>
    <property type="match status" value="1"/>
</dbReference>
<sequence length="269" mass="30613">MKNIQAIIFDWAGTTVDYGCFAPVQVFIEVFNKRDVQITYDEARKPMGLLKIDHIRAITEMERVRTEWTNTHGSEPSEEDIEAMYKDFEDLLFRGLHQFATPLPHVTEVMEQLRERGIKIGSTTGYTEEMIEIVAREAKKQGYEPDTIVTSTEVPAGRPYPWMIYENAKQLNVFPTSQMIKVGDTETDMQEGRNAGTWTIGVVKGSSTLGLSQQEVEEMEPVLLQTKIEAAKRTLLEAGADYVMTDMSELPERIDEIEKQMNEEVSAYA</sequence>
<dbReference type="InterPro" id="IPR023214">
    <property type="entry name" value="HAD_sf"/>
</dbReference>
<feature type="binding site" evidence="9">
    <location>
        <position position="12"/>
    </location>
    <ligand>
        <name>Mg(2+)</name>
        <dbReference type="ChEBI" id="CHEBI:18420"/>
    </ligand>
</feature>
<dbReference type="Proteomes" id="UP000257032">
    <property type="component" value="Unassembled WGS sequence"/>
</dbReference>
<feature type="binding site" evidence="9">
    <location>
        <position position="10"/>
    </location>
    <ligand>
        <name>Mg(2+)</name>
        <dbReference type="ChEBI" id="CHEBI:18420"/>
    </ligand>
</feature>
<evidence type="ECO:0000256" key="1">
    <source>
        <dbReference type="ARBA" id="ARBA00011738"/>
    </source>
</evidence>
<dbReference type="PANTHER" id="PTHR43434:SF19">
    <property type="entry name" value="PHOSPHONOACETALDEHYDE HYDROLASE"/>
    <property type="match status" value="1"/>
</dbReference>
<comment type="function">
    <text evidence="7 9">Involved in phosphonate degradation.</text>
</comment>
<keyword evidence="3 9" id="KW-0378">Hydrolase</keyword>
<name>A0A3D8VMG0_9BACI</name>
<evidence type="ECO:0000256" key="2">
    <source>
        <dbReference type="ARBA" id="ARBA00022723"/>
    </source>
</evidence>
<dbReference type="InterPro" id="IPR023198">
    <property type="entry name" value="PGP-like_dom2"/>
</dbReference>
<keyword evidence="4 9" id="KW-0460">Magnesium</keyword>
<dbReference type="Gene3D" id="1.10.150.240">
    <property type="entry name" value="Putative phosphatase, domain 2"/>
    <property type="match status" value="1"/>
</dbReference>
<proteinExistence type="inferred from homology"/>